<dbReference type="RefSeq" id="XP_029025451.1">
    <property type="nucleotide sequence ID" value="XM_029169618.3"/>
</dbReference>
<protein>
    <submittedName>
        <fullName evidence="3">Uncharacterized protein LOC114867176</fullName>
    </submittedName>
</protein>
<evidence type="ECO:0000313" key="3">
    <source>
        <dbReference type="RefSeq" id="XP_029025451.1"/>
    </source>
</evidence>
<feature type="chain" id="PRO_5027834567" evidence="1">
    <location>
        <begin position="18"/>
        <end position="204"/>
    </location>
</feature>
<dbReference type="Proteomes" id="UP000515150">
    <property type="component" value="Chromosome 12"/>
</dbReference>
<dbReference type="GeneID" id="114867176"/>
<gene>
    <name evidence="3" type="primary">LOC114867176</name>
</gene>
<name>A0A6P7NZQ5_BETSP</name>
<keyword evidence="2" id="KW-1185">Reference proteome</keyword>
<feature type="signal peptide" evidence="1">
    <location>
        <begin position="1"/>
        <end position="17"/>
    </location>
</feature>
<proteinExistence type="predicted"/>
<sequence length="204" mass="23179">MKASLVLHVFLVGLCQAHPPPDRTKQTDGVPVSQLRMLSLGLARLLHGVAETAAQMERQAEHVLAGLDRATNSLESLRKQSLQAGRTHKQVRTDLQIFSAKGDSLQRTVRDLQERLEDLEKEQGTMQYWTNWIHDKVRSLTQPGSAAQAQINTNSIKNIMDKQAKWLDSLTSEVSARDRLINRRLRLIKQLEKRVDYHSRQSSV</sequence>
<dbReference type="KEGG" id="bspl:114867176"/>
<reference evidence="3" key="1">
    <citation type="submission" date="2025-08" db="UniProtKB">
        <authorList>
            <consortium name="RefSeq"/>
        </authorList>
    </citation>
    <scope>IDENTIFICATION</scope>
</reference>
<dbReference type="OrthoDB" id="8908356at2759"/>
<organism evidence="2 3">
    <name type="scientific">Betta splendens</name>
    <name type="common">Siamese fighting fish</name>
    <dbReference type="NCBI Taxonomy" id="158456"/>
    <lineage>
        <taxon>Eukaryota</taxon>
        <taxon>Metazoa</taxon>
        <taxon>Chordata</taxon>
        <taxon>Craniata</taxon>
        <taxon>Vertebrata</taxon>
        <taxon>Euteleostomi</taxon>
        <taxon>Actinopterygii</taxon>
        <taxon>Neopterygii</taxon>
        <taxon>Teleostei</taxon>
        <taxon>Neoteleostei</taxon>
        <taxon>Acanthomorphata</taxon>
        <taxon>Anabantaria</taxon>
        <taxon>Anabantiformes</taxon>
        <taxon>Anabantoidei</taxon>
        <taxon>Osphronemidae</taxon>
        <taxon>Betta</taxon>
    </lineage>
</organism>
<evidence type="ECO:0000256" key="1">
    <source>
        <dbReference type="SAM" id="SignalP"/>
    </source>
</evidence>
<dbReference type="InParanoid" id="A0A6P7NZQ5"/>
<dbReference type="AlphaFoldDB" id="A0A6P7NZQ5"/>
<accession>A0A6P7NZQ5</accession>
<keyword evidence="1" id="KW-0732">Signal</keyword>
<evidence type="ECO:0000313" key="2">
    <source>
        <dbReference type="Proteomes" id="UP000515150"/>
    </source>
</evidence>